<organism evidence="1 2">
    <name type="scientific">Microvirga aerilata</name>
    <dbReference type="NCBI Taxonomy" id="670292"/>
    <lineage>
        <taxon>Bacteria</taxon>
        <taxon>Pseudomonadati</taxon>
        <taxon>Pseudomonadota</taxon>
        <taxon>Alphaproteobacteria</taxon>
        <taxon>Hyphomicrobiales</taxon>
        <taxon>Methylobacteriaceae</taxon>
        <taxon>Microvirga</taxon>
    </lineage>
</organism>
<accession>A0A936ZN57</accession>
<dbReference type="Proteomes" id="UP000605848">
    <property type="component" value="Unassembled WGS sequence"/>
</dbReference>
<proteinExistence type="predicted"/>
<dbReference type="EMBL" id="JAEQMY010000098">
    <property type="protein sequence ID" value="MBL0407648.1"/>
    <property type="molecule type" value="Genomic_DNA"/>
</dbReference>
<name>A0A936ZN57_9HYPH</name>
<evidence type="ECO:0000313" key="1">
    <source>
        <dbReference type="EMBL" id="MBL0407648.1"/>
    </source>
</evidence>
<reference evidence="1" key="1">
    <citation type="submission" date="2021-01" db="EMBL/GenBank/DDBJ databases">
        <title>Microvirga sp.</title>
        <authorList>
            <person name="Kim M.K."/>
        </authorList>
    </citation>
    <scope>NUCLEOTIDE SEQUENCE</scope>
    <source>
        <strain evidence="1">5420S-16</strain>
    </source>
</reference>
<gene>
    <name evidence="1" type="ORF">JKG68_27410</name>
</gene>
<dbReference type="AlphaFoldDB" id="A0A936ZN57"/>
<comment type="caution">
    <text evidence="1">The sequence shown here is derived from an EMBL/GenBank/DDBJ whole genome shotgun (WGS) entry which is preliminary data.</text>
</comment>
<evidence type="ECO:0000313" key="2">
    <source>
        <dbReference type="Proteomes" id="UP000605848"/>
    </source>
</evidence>
<sequence length="92" mass="10319">MSVFKRELAFAADRPLENAGDWWHLVLDTDAPGLYVEHTWLHTSTHANGQVSRGTQRFGINDFLTLAEGRPAQPMLMSALKEMFRDAASTSE</sequence>
<protein>
    <submittedName>
        <fullName evidence="1">Uncharacterized protein</fullName>
    </submittedName>
</protein>
<keyword evidence="2" id="KW-1185">Reference proteome</keyword>
<dbReference type="RefSeq" id="WP_202065074.1">
    <property type="nucleotide sequence ID" value="NZ_JAEQMY010000098.1"/>
</dbReference>